<dbReference type="RefSeq" id="WP_010899268.1">
    <property type="nucleotide sequence ID" value="NC_002570.2"/>
</dbReference>
<feature type="transmembrane region" description="Helical" evidence="5">
    <location>
        <begin position="41"/>
        <end position="63"/>
    </location>
</feature>
<dbReference type="EMBL" id="BA000004">
    <property type="protein sequence ID" value="BAB06843.1"/>
    <property type="molecule type" value="Genomic_DNA"/>
</dbReference>
<dbReference type="eggNOG" id="ENOG5033CY2">
    <property type="taxonomic scope" value="Bacteria"/>
</dbReference>
<evidence type="ECO:0000313" key="8">
    <source>
        <dbReference type="Proteomes" id="UP000001258"/>
    </source>
</evidence>
<keyword evidence="8" id="KW-1185">Reference proteome</keyword>
<dbReference type="STRING" id="272558.gene:10729036"/>
<keyword evidence="2 5" id="KW-0812">Transmembrane</keyword>
<comment type="subcellular location">
    <subcellularLocation>
        <location evidence="1">Membrane</location>
        <topology evidence="1">Multi-pass membrane protein</topology>
    </subcellularLocation>
</comment>
<sequence>MSVNNETMEHENGAGGEKPSIIGIFTSPLVQLERIKQNPKVLVPLLIFMGIGLVSSLLVAFGLNITELVPPEEIAMMPEGFEVFFRILTIIGGIFMILLVPLISATVQLLIAKLAAKDVTFKQLFSMNLFVGFISLAGGLLNSVIAFLFGLSLLSTFTSLGTFVEMDHALFPLLNTIEIFTIWGFVILAFGLQKVAGFGKLASWVIVTIFFVIMILLSLTGTGV</sequence>
<dbReference type="InterPro" id="IPR006977">
    <property type="entry name" value="Yip1_dom"/>
</dbReference>
<dbReference type="AlphaFoldDB" id="Q9K882"/>
<evidence type="ECO:0000256" key="3">
    <source>
        <dbReference type="ARBA" id="ARBA00022989"/>
    </source>
</evidence>
<dbReference type="HOGENOM" id="CLU_098958_0_0_9"/>
<evidence type="ECO:0000256" key="2">
    <source>
        <dbReference type="ARBA" id="ARBA00022692"/>
    </source>
</evidence>
<name>Q9K882_HALH5</name>
<evidence type="ECO:0000256" key="1">
    <source>
        <dbReference type="ARBA" id="ARBA00004141"/>
    </source>
</evidence>
<evidence type="ECO:0000313" key="7">
    <source>
        <dbReference type="EMBL" id="BAB06843.1"/>
    </source>
</evidence>
<feature type="transmembrane region" description="Helical" evidence="5">
    <location>
        <begin position="201"/>
        <end position="221"/>
    </location>
</feature>
<evidence type="ECO:0000256" key="5">
    <source>
        <dbReference type="SAM" id="Phobius"/>
    </source>
</evidence>
<protein>
    <submittedName>
        <fullName evidence="7">BH3124 protein</fullName>
    </submittedName>
</protein>
<keyword evidence="4 5" id="KW-0472">Membrane</keyword>
<organism evidence="7 8">
    <name type="scientific">Halalkalibacterium halodurans (strain ATCC BAA-125 / DSM 18197 / FERM 7344 / JCM 9153 / C-125)</name>
    <name type="common">Bacillus halodurans</name>
    <dbReference type="NCBI Taxonomy" id="272558"/>
    <lineage>
        <taxon>Bacteria</taxon>
        <taxon>Bacillati</taxon>
        <taxon>Bacillota</taxon>
        <taxon>Bacilli</taxon>
        <taxon>Bacillales</taxon>
        <taxon>Bacillaceae</taxon>
        <taxon>Halalkalibacterium (ex Joshi et al. 2022)</taxon>
    </lineage>
</organism>
<dbReference type="GO" id="GO:0016020">
    <property type="term" value="C:membrane"/>
    <property type="evidence" value="ECO:0007669"/>
    <property type="project" value="UniProtKB-SubCell"/>
</dbReference>
<dbReference type="Proteomes" id="UP000001258">
    <property type="component" value="Chromosome"/>
</dbReference>
<accession>Q9K882</accession>
<dbReference type="KEGG" id="bha:BH3124"/>
<reference evidence="7 8" key="1">
    <citation type="journal article" date="2000" name="Nucleic Acids Res.">
        <title>Complete genome sequence of the alkaliphilic bacterium Bacillus halodurans and genomic sequence comparison with Bacillus subtilis.</title>
        <authorList>
            <person name="Takami H."/>
            <person name="Nakasone K."/>
            <person name="Takaki Y."/>
            <person name="Maeno G."/>
            <person name="Sasaki R."/>
            <person name="Masui N."/>
            <person name="Fuji F."/>
            <person name="Hirama C."/>
            <person name="Nakamura Y."/>
            <person name="Ogasawara N."/>
            <person name="Kuhara S."/>
            <person name="Horikoshi K."/>
        </authorList>
    </citation>
    <scope>NUCLEOTIDE SEQUENCE [LARGE SCALE GENOMIC DNA]</scope>
    <source>
        <strain evidence="8">ATCC BAA-125 / DSM 18197 / FERM 7344 / JCM 9153 / C-125</strain>
    </source>
</reference>
<dbReference type="Pfam" id="PF04893">
    <property type="entry name" value="Yip1"/>
    <property type="match status" value="1"/>
</dbReference>
<evidence type="ECO:0000256" key="4">
    <source>
        <dbReference type="ARBA" id="ARBA00023136"/>
    </source>
</evidence>
<dbReference type="OrthoDB" id="2940219at2"/>
<proteinExistence type="predicted"/>
<feature type="transmembrane region" description="Helical" evidence="5">
    <location>
        <begin position="124"/>
        <end position="149"/>
    </location>
</feature>
<gene>
    <name evidence="7" type="ordered locus">BH3124</name>
</gene>
<feature type="domain" description="Yip1" evidence="6">
    <location>
        <begin position="22"/>
        <end position="218"/>
    </location>
</feature>
<feature type="transmembrane region" description="Helical" evidence="5">
    <location>
        <begin position="83"/>
        <end position="112"/>
    </location>
</feature>
<keyword evidence="3 5" id="KW-1133">Transmembrane helix</keyword>
<dbReference type="PIR" id="D84040">
    <property type="entry name" value="D84040"/>
</dbReference>
<evidence type="ECO:0000259" key="6">
    <source>
        <dbReference type="Pfam" id="PF04893"/>
    </source>
</evidence>
<feature type="transmembrane region" description="Helical" evidence="5">
    <location>
        <begin position="169"/>
        <end position="189"/>
    </location>
</feature>